<feature type="region of interest" description="Disordered" evidence="1">
    <location>
        <begin position="1"/>
        <end position="73"/>
    </location>
</feature>
<dbReference type="Proteomes" id="UP001556367">
    <property type="component" value="Unassembled WGS sequence"/>
</dbReference>
<sequence>MLIPFVTTRSTSSERLYRRDGDGGSPTSHSSSISAGGSTLTASTCGKGGGRSSTIPKGQFFAGRQQGGGTRDQVFGSKTFGSGYPNVTGRGVAGRDLPFCFWLITWGGVAGAGPAYLRTREYGRGGNNSRPGGVMVYAIFSSNPANQSSFRVLADNQTIVNLIDGIHSYCSSNLGPVSSTTPLAYNDTSGASPQPEQPIQYFRASSVALTLDGYNNSATFTNEGTPDTPLPGNIDTTLLNCLNQTIGLAVPLIDGADSRWAASNMGFLGLAWVIWSLSSSF</sequence>
<feature type="compositionally biased region" description="Low complexity" evidence="1">
    <location>
        <begin position="25"/>
        <end position="45"/>
    </location>
</feature>
<evidence type="ECO:0000313" key="2">
    <source>
        <dbReference type="EMBL" id="KAL0960247.1"/>
    </source>
</evidence>
<evidence type="ECO:0000256" key="1">
    <source>
        <dbReference type="SAM" id="MobiDB-lite"/>
    </source>
</evidence>
<protein>
    <submittedName>
        <fullName evidence="2">Uncharacterized protein</fullName>
    </submittedName>
</protein>
<gene>
    <name evidence="2" type="ORF">HGRIS_011879</name>
</gene>
<reference evidence="3" key="1">
    <citation type="submission" date="2024-06" db="EMBL/GenBank/DDBJ databases">
        <title>Multi-omics analyses provide insights into the biosynthesis of the anticancer antibiotic pleurotin in Hohenbuehelia grisea.</title>
        <authorList>
            <person name="Weaver J.A."/>
            <person name="Alberti F."/>
        </authorList>
    </citation>
    <scope>NUCLEOTIDE SEQUENCE [LARGE SCALE GENOMIC DNA]</scope>
    <source>
        <strain evidence="3">T-177</strain>
    </source>
</reference>
<keyword evidence="3" id="KW-1185">Reference proteome</keyword>
<comment type="caution">
    <text evidence="2">The sequence shown here is derived from an EMBL/GenBank/DDBJ whole genome shotgun (WGS) entry which is preliminary data.</text>
</comment>
<organism evidence="2 3">
    <name type="scientific">Hohenbuehelia grisea</name>
    <dbReference type="NCBI Taxonomy" id="104357"/>
    <lineage>
        <taxon>Eukaryota</taxon>
        <taxon>Fungi</taxon>
        <taxon>Dikarya</taxon>
        <taxon>Basidiomycota</taxon>
        <taxon>Agaricomycotina</taxon>
        <taxon>Agaricomycetes</taxon>
        <taxon>Agaricomycetidae</taxon>
        <taxon>Agaricales</taxon>
        <taxon>Pleurotineae</taxon>
        <taxon>Pleurotaceae</taxon>
        <taxon>Hohenbuehelia</taxon>
    </lineage>
</organism>
<name>A0ABR3JXF8_9AGAR</name>
<evidence type="ECO:0000313" key="3">
    <source>
        <dbReference type="Proteomes" id="UP001556367"/>
    </source>
</evidence>
<dbReference type="EMBL" id="JASNQZ010000002">
    <property type="protein sequence ID" value="KAL0960247.1"/>
    <property type="molecule type" value="Genomic_DNA"/>
</dbReference>
<proteinExistence type="predicted"/>
<accession>A0ABR3JXF8</accession>